<dbReference type="VEuPathDB" id="FungiDB:SAPIO_CDS2218"/>
<dbReference type="RefSeq" id="XP_016645183.1">
    <property type="nucleotide sequence ID" value="XM_016785305.1"/>
</dbReference>
<keyword evidence="3" id="KW-0223">Dioxygenase</keyword>
<dbReference type="HOGENOM" id="CLU_041456_2_1_1"/>
<feature type="domain" description="Prolyl 4-hydroxylase alpha subunit" evidence="6">
    <location>
        <begin position="45"/>
        <end position="246"/>
    </location>
</feature>
<dbReference type="GO" id="GO:0004656">
    <property type="term" value="F:procollagen-proline 4-dioxygenase activity"/>
    <property type="evidence" value="ECO:0007669"/>
    <property type="project" value="TreeGrafter"/>
</dbReference>
<evidence type="ECO:0000256" key="1">
    <source>
        <dbReference type="ARBA" id="ARBA00001961"/>
    </source>
</evidence>
<dbReference type="PANTHER" id="PTHR10869:SF241">
    <property type="entry name" value="FE2OG DIOXYGENASE DOMAIN-CONTAINING PROTEIN"/>
    <property type="match status" value="1"/>
</dbReference>
<evidence type="ECO:0000256" key="5">
    <source>
        <dbReference type="ARBA" id="ARBA00023004"/>
    </source>
</evidence>
<name>A0A084GDH2_PSEDA</name>
<evidence type="ECO:0000313" key="7">
    <source>
        <dbReference type="EMBL" id="KEZ45384.1"/>
    </source>
</evidence>
<reference evidence="7 8" key="1">
    <citation type="journal article" date="2014" name="Genome Announc.">
        <title>Draft genome sequence of the pathogenic fungus Scedosporium apiospermum.</title>
        <authorList>
            <person name="Vandeputte P."/>
            <person name="Ghamrawi S."/>
            <person name="Rechenmann M."/>
            <person name="Iltis A."/>
            <person name="Giraud S."/>
            <person name="Fleury M."/>
            <person name="Thornton C."/>
            <person name="Delhaes L."/>
            <person name="Meyer W."/>
            <person name="Papon N."/>
            <person name="Bouchara J.P."/>
        </authorList>
    </citation>
    <scope>NUCLEOTIDE SEQUENCE [LARGE SCALE GENOMIC DNA]</scope>
    <source>
        <strain evidence="7 8">IHEM 14462</strain>
    </source>
</reference>
<dbReference type="GO" id="GO:0005506">
    <property type="term" value="F:iron ion binding"/>
    <property type="evidence" value="ECO:0007669"/>
    <property type="project" value="InterPro"/>
</dbReference>
<comment type="cofactor">
    <cofactor evidence="1">
        <name>L-ascorbate</name>
        <dbReference type="ChEBI" id="CHEBI:38290"/>
    </cofactor>
</comment>
<dbReference type="KEGG" id="sapo:SAPIO_CDS2218"/>
<dbReference type="SMART" id="SM00702">
    <property type="entry name" value="P4Hc"/>
    <property type="match status" value="1"/>
</dbReference>
<sequence length="247" mass="27459">MLQPVVYTFNDISIPPTFLADPPLTAITTKHIDFASSPLPKNAGRIALVLENVLSKEECQELLRLAEASVPVGNGESPWRPALVSAGPGLEGPAPGYRESDRIIWDQQQVVDLLWARCSQAEGLKELLATVPGGPRCGKGHWQFRRFNNRMRFLKYSPGQFFKPHVDGPYWYENEQGTFETQYTVHLYLNDSVEADPNSTLVGGATSFLSWDREKRLDVNPRAGSVLIFQHSVGSGDIRVLALKVDP</sequence>
<dbReference type="GO" id="GO:0031418">
    <property type="term" value="F:L-ascorbic acid binding"/>
    <property type="evidence" value="ECO:0007669"/>
    <property type="project" value="InterPro"/>
</dbReference>
<dbReference type="InterPro" id="IPR006620">
    <property type="entry name" value="Pro_4_hyd_alph"/>
</dbReference>
<dbReference type="InterPro" id="IPR045054">
    <property type="entry name" value="P4HA-like"/>
</dbReference>
<protein>
    <submittedName>
        <fullName evidence="7">Oxidoreductase domain containing protein</fullName>
    </submittedName>
</protein>
<gene>
    <name evidence="7" type="ORF">SAPIO_CDS2218</name>
</gene>
<accession>A0A084GDH2</accession>
<keyword evidence="4" id="KW-0560">Oxidoreductase</keyword>
<comment type="caution">
    <text evidence="7">The sequence shown here is derived from an EMBL/GenBank/DDBJ whole genome shotgun (WGS) entry which is preliminary data.</text>
</comment>
<dbReference type="GO" id="GO:0005783">
    <property type="term" value="C:endoplasmic reticulum"/>
    <property type="evidence" value="ECO:0007669"/>
    <property type="project" value="TreeGrafter"/>
</dbReference>
<evidence type="ECO:0000256" key="3">
    <source>
        <dbReference type="ARBA" id="ARBA00022964"/>
    </source>
</evidence>
<dbReference type="OrthoDB" id="69177at2759"/>
<evidence type="ECO:0000313" key="8">
    <source>
        <dbReference type="Proteomes" id="UP000028545"/>
    </source>
</evidence>
<dbReference type="GeneID" id="27721290"/>
<keyword evidence="2" id="KW-0479">Metal-binding</keyword>
<proteinExistence type="predicted"/>
<dbReference type="Pfam" id="PF13640">
    <property type="entry name" value="2OG-FeII_Oxy_3"/>
    <property type="match status" value="1"/>
</dbReference>
<evidence type="ECO:0000256" key="4">
    <source>
        <dbReference type="ARBA" id="ARBA00023002"/>
    </source>
</evidence>
<keyword evidence="8" id="KW-1185">Reference proteome</keyword>
<evidence type="ECO:0000256" key="2">
    <source>
        <dbReference type="ARBA" id="ARBA00022723"/>
    </source>
</evidence>
<keyword evidence="5" id="KW-0408">Iron</keyword>
<dbReference type="EMBL" id="JOWA01000085">
    <property type="protein sequence ID" value="KEZ45384.1"/>
    <property type="molecule type" value="Genomic_DNA"/>
</dbReference>
<organism evidence="7 8">
    <name type="scientific">Pseudallescheria apiosperma</name>
    <name type="common">Scedosporium apiospermum</name>
    <dbReference type="NCBI Taxonomy" id="563466"/>
    <lineage>
        <taxon>Eukaryota</taxon>
        <taxon>Fungi</taxon>
        <taxon>Dikarya</taxon>
        <taxon>Ascomycota</taxon>
        <taxon>Pezizomycotina</taxon>
        <taxon>Sordariomycetes</taxon>
        <taxon>Hypocreomycetidae</taxon>
        <taxon>Microascales</taxon>
        <taxon>Microascaceae</taxon>
        <taxon>Scedosporium</taxon>
    </lineage>
</organism>
<dbReference type="OMA" id="YEDTRKC"/>
<dbReference type="Gene3D" id="2.60.120.620">
    <property type="entry name" value="q2cbj1_9rhob like domain"/>
    <property type="match status" value="1"/>
</dbReference>
<dbReference type="PANTHER" id="PTHR10869">
    <property type="entry name" value="PROLYL 4-HYDROXYLASE ALPHA SUBUNIT"/>
    <property type="match status" value="1"/>
</dbReference>
<dbReference type="SUPFAM" id="SSF51197">
    <property type="entry name" value="Clavaminate synthase-like"/>
    <property type="match status" value="1"/>
</dbReference>
<dbReference type="AlphaFoldDB" id="A0A084GDH2"/>
<dbReference type="Proteomes" id="UP000028545">
    <property type="component" value="Unassembled WGS sequence"/>
</dbReference>
<evidence type="ECO:0000259" key="6">
    <source>
        <dbReference type="SMART" id="SM00702"/>
    </source>
</evidence>
<dbReference type="InterPro" id="IPR044862">
    <property type="entry name" value="Pro_4_hyd_alph_FE2OG_OXY"/>
</dbReference>